<proteinExistence type="predicted"/>
<name>A0AAW0AXG9_9AGAR</name>
<evidence type="ECO:0000313" key="3">
    <source>
        <dbReference type="EMBL" id="KAK7018295.1"/>
    </source>
</evidence>
<protein>
    <recommendedName>
        <fullName evidence="2">DUF6532 domain-containing protein</fullName>
    </recommendedName>
</protein>
<feature type="compositionally biased region" description="Acidic residues" evidence="1">
    <location>
        <begin position="189"/>
        <end position="212"/>
    </location>
</feature>
<feature type="compositionally biased region" description="Basic and acidic residues" evidence="1">
    <location>
        <begin position="388"/>
        <end position="397"/>
    </location>
</feature>
<dbReference type="InterPro" id="IPR045341">
    <property type="entry name" value="DUF6532"/>
</dbReference>
<dbReference type="AlphaFoldDB" id="A0AAW0AXG9"/>
<reference evidence="3 4" key="1">
    <citation type="journal article" date="2024" name="J Genomics">
        <title>Draft genome sequencing and assembly of Favolaschia claudopus CIRM-BRFM 2984 isolated from oak limbs.</title>
        <authorList>
            <person name="Navarro D."/>
            <person name="Drula E."/>
            <person name="Chaduli D."/>
            <person name="Cazenave R."/>
            <person name="Ahrendt S."/>
            <person name="Wang J."/>
            <person name="Lipzen A."/>
            <person name="Daum C."/>
            <person name="Barry K."/>
            <person name="Grigoriev I.V."/>
            <person name="Favel A."/>
            <person name="Rosso M.N."/>
            <person name="Martin F."/>
        </authorList>
    </citation>
    <scope>NUCLEOTIDE SEQUENCE [LARGE SCALE GENOMIC DNA]</scope>
    <source>
        <strain evidence="3 4">CIRM-BRFM 2984</strain>
    </source>
</reference>
<feature type="compositionally biased region" description="Low complexity" evidence="1">
    <location>
        <begin position="342"/>
        <end position="354"/>
    </location>
</feature>
<gene>
    <name evidence="3" type="ORF">R3P38DRAFT_3360084</name>
</gene>
<feature type="region of interest" description="Disordered" evidence="1">
    <location>
        <begin position="1"/>
        <end position="21"/>
    </location>
</feature>
<evidence type="ECO:0000259" key="2">
    <source>
        <dbReference type="Pfam" id="PF20149"/>
    </source>
</evidence>
<organism evidence="3 4">
    <name type="scientific">Favolaschia claudopus</name>
    <dbReference type="NCBI Taxonomy" id="2862362"/>
    <lineage>
        <taxon>Eukaryota</taxon>
        <taxon>Fungi</taxon>
        <taxon>Dikarya</taxon>
        <taxon>Basidiomycota</taxon>
        <taxon>Agaricomycotina</taxon>
        <taxon>Agaricomycetes</taxon>
        <taxon>Agaricomycetidae</taxon>
        <taxon>Agaricales</taxon>
        <taxon>Marasmiineae</taxon>
        <taxon>Mycenaceae</taxon>
        <taxon>Favolaschia</taxon>
    </lineage>
</organism>
<dbReference type="EMBL" id="JAWWNJ010000046">
    <property type="protein sequence ID" value="KAK7018295.1"/>
    <property type="molecule type" value="Genomic_DNA"/>
</dbReference>
<feature type="compositionally biased region" description="Basic and acidic residues" evidence="1">
    <location>
        <begin position="330"/>
        <end position="341"/>
    </location>
</feature>
<sequence>MATHKPLTAAEKARATRAANKAREIEQNVAFQNESRANGGRAAKKIAVENAIWNIDQPAGWVPEDSQVRKRTSSTAEETDVPAKKAREMKNSGGAGNVDDGEDDNGPVAAKKGKAKSKASVGKALPPAAASNDHEHVSGVSNKQGRRIDFTMFSDKATTRGKASNAEVPSKTAVASVKARTKIVADSASENDSEDSDDESDSGDAASDDNEFSDVKDFMAEVPKVIASRFKAANSDAPGSNNPNHLFDSDEEEFEVVRTKAQTKPTKTLVVDSDDSMSDAPPRLHPIDDTLDSDNDMLIHHQHTTMQQRSRKSSASSAMSAASALGRIHVNSDTDARDRRSSMGSSHSSGRHISVPGSELDSDEVSEVDAVPKKKKKKTKKVSAARQKQADAEKPEVKPEVLDNVVGDDDTAVAAVDLPEDSYHSSARLVYPAPGHDISLNAQPTESQGMLRDAITLMKDDVLYVDAYPRMVTRAGFARPYLQKAAAKRGAAAVHILDRLDTDPKYAALLAPIPIDRINIQRGNLKRGAVYAVQGFYGFAGMKPDQVMACVDGLLQDHRYIFPVTNGRLALDQPFGHGCISHIIKEEVFTTAAYVDEHLSLFRTGTKKRAGERELPDSMVALAATAVYAALIEFKATGRRQAIAFKEDTYESTYRNHMKTLAEKRKDYPNTMHVILHQLFNDVTDLDQIVHTTNGSSATLIQLIEIPDSD</sequence>
<evidence type="ECO:0000313" key="4">
    <source>
        <dbReference type="Proteomes" id="UP001362999"/>
    </source>
</evidence>
<feature type="domain" description="DUF6532" evidence="2">
    <location>
        <begin position="454"/>
        <end position="662"/>
    </location>
</feature>
<feature type="compositionally biased region" description="Basic and acidic residues" evidence="1">
    <location>
        <begin position="81"/>
        <end position="90"/>
    </location>
</feature>
<dbReference type="Pfam" id="PF20149">
    <property type="entry name" value="DUF6532"/>
    <property type="match status" value="1"/>
</dbReference>
<comment type="caution">
    <text evidence="3">The sequence shown here is derived from an EMBL/GenBank/DDBJ whole genome shotgun (WGS) entry which is preliminary data.</text>
</comment>
<dbReference type="Proteomes" id="UP001362999">
    <property type="component" value="Unassembled WGS sequence"/>
</dbReference>
<feature type="compositionally biased region" description="Low complexity" evidence="1">
    <location>
        <begin position="313"/>
        <end position="324"/>
    </location>
</feature>
<evidence type="ECO:0000256" key="1">
    <source>
        <dbReference type="SAM" id="MobiDB-lite"/>
    </source>
</evidence>
<feature type="region of interest" description="Disordered" evidence="1">
    <location>
        <begin position="232"/>
        <end position="397"/>
    </location>
</feature>
<feature type="compositionally biased region" description="Basic residues" evidence="1">
    <location>
        <begin position="373"/>
        <end position="383"/>
    </location>
</feature>
<feature type="region of interest" description="Disordered" evidence="1">
    <location>
        <begin position="57"/>
        <end position="216"/>
    </location>
</feature>
<accession>A0AAW0AXG9</accession>
<keyword evidence="4" id="KW-1185">Reference proteome</keyword>